<feature type="transmembrane region" description="Helical" evidence="1">
    <location>
        <begin position="263"/>
        <end position="286"/>
    </location>
</feature>
<feature type="transmembrane region" description="Helical" evidence="1">
    <location>
        <begin position="298"/>
        <end position="315"/>
    </location>
</feature>
<feature type="transmembrane region" description="Helical" evidence="1">
    <location>
        <begin position="183"/>
        <end position="201"/>
    </location>
</feature>
<organism evidence="2 3">
    <name type="scientific">Leuconostoc citreum</name>
    <dbReference type="NCBI Taxonomy" id="33964"/>
    <lineage>
        <taxon>Bacteria</taxon>
        <taxon>Bacillati</taxon>
        <taxon>Bacillota</taxon>
        <taxon>Bacilli</taxon>
        <taxon>Lactobacillales</taxon>
        <taxon>Lactobacillaceae</taxon>
        <taxon>Leuconostoc</taxon>
    </lineage>
</organism>
<evidence type="ECO:0000313" key="3">
    <source>
        <dbReference type="Proteomes" id="UP000323274"/>
    </source>
</evidence>
<dbReference type="EMBL" id="BJJW01000002">
    <property type="protein sequence ID" value="GDZ83220.1"/>
    <property type="molecule type" value="Genomic_DNA"/>
</dbReference>
<keyword evidence="1" id="KW-0472">Membrane</keyword>
<dbReference type="AlphaFoldDB" id="A0A5A5TX41"/>
<feature type="transmembrane region" description="Helical" evidence="1">
    <location>
        <begin position="321"/>
        <end position="339"/>
    </location>
</feature>
<evidence type="ECO:0000313" key="2">
    <source>
        <dbReference type="EMBL" id="GDZ83220.1"/>
    </source>
</evidence>
<reference evidence="2 3" key="1">
    <citation type="submission" date="2019-04" db="EMBL/GenBank/DDBJ databases">
        <title>A pseudo-fructophilic Leuconostoc citreum strain F192-5 isolated from peel of satsuma mandarin: the first report for isolation and characterization of strain-dependent fructophilic-like characteristics.</title>
        <authorList>
            <person name="Maeno S."/>
            <person name="Tanizawa Y."/>
            <person name="Kajikawa A."/>
            <person name="Kanesaki Y."/>
            <person name="Kubota E."/>
            <person name="Arita M."/>
            <person name="Leon D."/>
            <person name="Endo A."/>
        </authorList>
    </citation>
    <scope>NUCLEOTIDE SEQUENCE [LARGE SCALE GENOMIC DNA]</scope>
    <source>
        <strain evidence="2 3">F192-5</strain>
    </source>
</reference>
<comment type="caution">
    <text evidence="2">The sequence shown here is derived from an EMBL/GenBank/DDBJ whole genome shotgun (WGS) entry which is preliminary data.</text>
</comment>
<evidence type="ECO:0008006" key="4">
    <source>
        <dbReference type="Google" id="ProtNLM"/>
    </source>
</evidence>
<keyword evidence="1" id="KW-1133">Transmembrane helix</keyword>
<feature type="transmembrane region" description="Helical" evidence="1">
    <location>
        <begin position="117"/>
        <end position="137"/>
    </location>
</feature>
<feature type="transmembrane region" description="Helical" evidence="1">
    <location>
        <begin position="351"/>
        <end position="369"/>
    </location>
</feature>
<feature type="transmembrane region" description="Helical" evidence="1">
    <location>
        <begin position="12"/>
        <end position="32"/>
    </location>
</feature>
<feature type="transmembrane region" description="Helical" evidence="1">
    <location>
        <begin position="83"/>
        <end position="105"/>
    </location>
</feature>
<accession>A0A5A5TX41</accession>
<keyword evidence="1" id="KW-0812">Transmembrane</keyword>
<evidence type="ECO:0000256" key="1">
    <source>
        <dbReference type="SAM" id="Phobius"/>
    </source>
</evidence>
<dbReference type="RefSeq" id="WP_149333826.1">
    <property type="nucleotide sequence ID" value="NZ_BJJW01000002.1"/>
</dbReference>
<gene>
    <name evidence="2" type="ORF">LCIT_04620</name>
</gene>
<protein>
    <recommendedName>
        <fullName evidence="4">Teichoic acid/polysaccharide glycosyl transferase</fullName>
    </recommendedName>
</protein>
<proteinExistence type="predicted"/>
<feature type="transmembrane region" description="Helical" evidence="1">
    <location>
        <begin position="213"/>
        <end position="233"/>
    </location>
</feature>
<name>A0A5A5TX41_LEUCI</name>
<dbReference type="Proteomes" id="UP000323274">
    <property type="component" value="Unassembled WGS sequence"/>
</dbReference>
<sequence length="524" mass="60351">MKNRIRYSEKFWVPIIILAVVTLLTVGSSPLFRTNPWDDSNAMLTMGRSMLHGVVPYRDVIDQRGPVLYAVFALGALFKETNFFGVFIVQCLNLLCTYIISYRIAKDMTSEMIAPQWAALFGPLALISTSAFGLSGAPEEFAFTSVLYLLYIINHYHRHVSTIPVTVYYFLGLNLSLVFWNKYSLIGAFCAFFIWVAIELLRQYDFRRLLRVVIASLAGFLTISMLVVVYFLYHHALDDLINIYFVQNLTSYGKTDQTILMQLWRLLLLVATEVGLHPFVSAFIIFGWLKAIYNRENMILEIVLFLSSLFFVAMQHWVIDYYNIVWLPFLAIALLRIASIRLPESLMRPTVQAQIPLLMTALLLILPMVNNRSALGRLVISNEETAIDGQSYVAQPQFAIAMRKNTDSRQQPTMIMINSLDKGFYLSAQALPTTRFWHRLNMSYQQLPQMYDAFANTMRQRQVQFVIIKLNTPPENDATLLKQQINRAIDSHLQQPLFNNYRIDETARNGNNDSYVLMRLKNLE</sequence>